<keyword evidence="1" id="KW-0472">Membrane</keyword>
<accession>A0A0A9FQI9</accession>
<dbReference type="EMBL" id="GBRH01185325">
    <property type="protein sequence ID" value="JAE12571.1"/>
    <property type="molecule type" value="Transcribed_RNA"/>
</dbReference>
<reference evidence="2" key="1">
    <citation type="submission" date="2014-09" db="EMBL/GenBank/DDBJ databases">
        <authorList>
            <person name="Magalhaes I.L.F."/>
            <person name="Oliveira U."/>
            <person name="Santos F.R."/>
            <person name="Vidigal T.H.D.A."/>
            <person name="Brescovit A.D."/>
            <person name="Santos A.J."/>
        </authorList>
    </citation>
    <scope>NUCLEOTIDE SEQUENCE</scope>
    <source>
        <tissue evidence="2">Shoot tissue taken approximately 20 cm above the soil surface</tissue>
    </source>
</reference>
<sequence length="53" mass="6281">MPGYFGSLTYLLSDIHRFYLLVVLVQQLLRFHNYTFLFIGMLTLWTVQIVAIN</sequence>
<feature type="transmembrane region" description="Helical" evidence="1">
    <location>
        <begin position="31"/>
        <end position="52"/>
    </location>
</feature>
<organism evidence="2">
    <name type="scientific">Arundo donax</name>
    <name type="common">Giant reed</name>
    <name type="synonym">Donax arundinaceus</name>
    <dbReference type="NCBI Taxonomy" id="35708"/>
    <lineage>
        <taxon>Eukaryota</taxon>
        <taxon>Viridiplantae</taxon>
        <taxon>Streptophyta</taxon>
        <taxon>Embryophyta</taxon>
        <taxon>Tracheophyta</taxon>
        <taxon>Spermatophyta</taxon>
        <taxon>Magnoliopsida</taxon>
        <taxon>Liliopsida</taxon>
        <taxon>Poales</taxon>
        <taxon>Poaceae</taxon>
        <taxon>PACMAD clade</taxon>
        <taxon>Arundinoideae</taxon>
        <taxon>Arundineae</taxon>
        <taxon>Arundo</taxon>
    </lineage>
</organism>
<proteinExistence type="predicted"/>
<protein>
    <submittedName>
        <fullName evidence="2">Uncharacterized protein</fullName>
    </submittedName>
</protein>
<dbReference type="AlphaFoldDB" id="A0A0A9FQI9"/>
<keyword evidence="1" id="KW-1133">Transmembrane helix</keyword>
<name>A0A0A9FQI9_ARUDO</name>
<evidence type="ECO:0000256" key="1">
    <source>
        <dbReference type="SAM" id="Phobius"/>
    </source>
</evidence>
<evidence type="ECO:0000313" key="2">
    <source>
        <dbReference type="EMBL" id="JAE12571.1"/>
    </source>
</evidence>
<keyword evidence="1" id="KW-0812">Transmembrane</keyword>
<reference evidence="2" key="2">
    <citation type="journal article" date="2015" name="Data Brief">
        <title>Shoot transcriptome of the giant reed, Arundo donax.</title>
        <authorList>
            <person name="Barrero R.A."/>
            <person name="Guerrero F.D."/>
            <person name="Moolhuijzen P."/>
            <person name="Goolsby J.A."/>
            <person name="Tidwell J."/>
            <person name="Bellgard S.E."/>
            <person name="Bellgard M.I."/>
        </authorList>
    </citation>
    <scope>NUCLEOTIDE SEQUENCE</scope>
    <source>
        <tissue evidence="2">Shoot tissue taken approximately 20 cm above the soil surface</tissue>
    </source>
</reference>